<evidence type="ECO:0000313" key="3">
    <source>
        <dbReference type="EMBL" id="AKJ65290.1"/>
    </source>
</evidence>
<dbReference type="OrthoDB" id="9764871at2"/>
<dbReference type="RefSeq" id="WP_052882536.1">
    <property type="nucleotide sequence ID" value="NZ_CP010904.1"/>
</dbReference>
<dbReference type="Pfam" id="PF17131">
    <property type="entry name" value="LolA_like"/>
    <property type="match status" value="1"/>
</dbReference>
<feature type="signal peptide" evidence="1">
    <location>
        <begin position="1"/>
        <end position="24"/>
    </location>
</feature>
<protein>
    <recommendedName>
        <fullName evidence="2">Uncharacterized protein TP-0789 domain-containing protein</fullName>
    </recommendedName>
</protein>
<name>A0A0G3EKE4_9BACT</name>
<dbReference type="Gene3D" id="2.50.20.10">
    <property type="entry name" value="Lipoprotein localisation LolA/LolB/LppX"/>
    <property type="match status" value="1"/>
</dbReference>
<gene>
    <name evidence="3" type="ORF">L21SP4_02057</name>
</gene>
<proteinExistence type="predicted"/>
<reference evidence="4" key="1">
    <citation type="submission" date="2015-02" db="EMBL/GenBank/DDBJ databases">
        <title>Description and complete genome sequence of the first cultured representative of the subdivision 5 of the Verrucomicrobia phylum.</title>
        <authorList>
            <person name="Spring S."/>
            <person name="Bunk B."/>
            <person name="Sproer C."/>
            <person name="Klenk H.-P."/>
        </authorList>
    </citation>
    <scope>NUCLEOTIDE SEQUENCE [LARGE SCALE GENOMIC DNA]</scope>
    <source>
        <strain evidence="4">L21-Fru-AB</strain>
    </source>
</reference>
<feature type="domain" description="Uncharacterized protein TP-0789" evidence="2">
    <location>
        <begin position="123"/>
        <end position="241"/>
    </location>
</feature>
<evidence type="ECO:0000256" key="1">
    <source>
        <dbReference type="SAM" id="SignalP"/>
    </source>
</evidence>
<accession>A0A0G3EKE4</accession>
<dbReference type="Proteomes" id="UP000035268">
    <property type="component" value="Chromosome"/>
</dbReference>
<dbReference type="AlphaFoldDB" id="A0A0G3EKE4"/>
<keyword evidence="4" id="KW-1185">Reference proteome</keyword>
<sequence length="251" mass="28332" precursor="true">MRPRPRTALPALAAALAGALTAAAAEFGSAGDVLAFARSRLPREPMRVEGTLRAKAPNHFTRATYKVDWLLNWGEREACCAVLDERGRYLGQLRAEYPRDASPRYTFRPRPEADPVSAPDLLEPIGKTDVSWSDLTLAFLWWREGTYQGKVMKRGREAALVEFAAPDPDDEVQTVRVWIDSHLGLLLQVNYYDRNEKLLRSLRISTIKKIRDDLWIVKNLDMIRPLSGARTKFTVEDVTFPSSPSRGGTRH</sequence>
<reference evidence="3 4" key="2">
    <citation type="journal article" date="2016" name="ISME J.">
        <title>Characterization of the first cultured representative of Verrucomicrobia subdivision 5 indicates the proposal of a novel phylum.</title>
        <authorList>
            <person name="Spring S."/>
            <person name="Bunk B."/>
            <person name="Sproer C."/>
            <person name="Schumann P."/>
            <person name="Rohde M."/>
            <person name="Tindall B.J."/>
            <person name="Klenk H.P."/>
        </authorList>
    </citation>
    <scope>NUCLEOTIDE SEQUENCE [LARGE SCALE GENOMIC DNA]</scope>
    <source>
        <strain evidence="3 4">L21-Fru-AB</strain>
    </source>
</reference>
<keyword evidence="1" id="KW-0732">Signal</keyword>
<organism evidence="3 4">
    <name type="scientific">Kiritimatiella glycovorans</name>
    <dbReference type="NCBI Taxonomy" id="1307763"/>
    <lineage>
        <taxon>Bacteria</taxon>
        <taxon>Pseudomonadati</taxon>
        <taxon>Kiritimatiellota</taxon>
        <taxon>Kiritimatiellia</taxon>
        <taxon>Kiritimatiellales</taxon>
        <taxon>Kiritimatiellaceae</taxon>
        <taxon>Kiritimatiella</taxon>
    </lineage>
</organism>
<dbReference type="InterPro" id="IPR033399">
    <property type="entry name" value="TP_0789-like"/>
</dbReference>
<feature type="chain" id="PRO_5005184053" description="Uncharacterized protein TP-0789 domain-containing protein" evidence="1">
    <location>
        <begin position="25"/>
        <end position="251"/>
    </location>
</feature>
<dbReference type="EMBL" id="CP010904">
    <property type="protein sequence ID" value="AKJ65290.1"/>
    <property type="molecule type" value="Genomic_DNA"/>
</dbReference>
<evidence type="ECO:0000313" key="4">
    <source>
        <dbReference type="Proteomes" id="UP000035268"/>
    </source>
</evidence>
<evidence type="ECO:0000259" key="2">
    <source>
        <dbReference type="Pfam" id="PF17131"/>
    </source>
</evidence>
<dbReference type="STRING" id="1307763.L21SP4_02057"/>
<dbReference type="KEGG" id="vbl:L21SP4_02057"/>